<dbReference type="PANTHER" id="PTHR13315:SF4">
    <property type="entry name" value="METALLOPHOSPHOESTERASE, ISOFORM E"/>
    <property type="match status" value="1"/>
</dbReference>
<dbReference type="EMBL" id="CBTN010000033">
    <property type="protein sequence ID" value="CDH55934.1"/>
    <property type="molecule type" value="Genomic_DNA"/>
</dbReference>
<dbReference type="InterPro" id="IPR033308">
    <property type="entry name" value="PGAP5/Cdc1/Ted1"/>
</dbReference>
<dbReference type="InterPro" id="IPR029052">
    <property type="entry name" value="Metallo-depent_PP-like"/>
</dbReference>
<comment type="caution">
    <text evidence="4">The sequence shown here is derived from an EMBL/GenBank/DDBJ whole genome shotgun (WGS) entry which is preliminary data.</text>
</comment>
<feature type="transmembrane region" description="Helical" evidence="3">
    <location>
        <begin position="20"/>
        <end position="38"/>
    </location>
</feature>
<proteinExistence type="predicted"/>
<keyword evidence="5" id="KW-1185">Reference proteome</keyword>
<dbReference type="GO" id="GO:0006506">
    <property type="term" value="P:GPI anchor biosynthetic process"/>
    <property type="evidence" value="ECO:0007669"/>
    <property type="project" value="InterPro"/>
</dbReference>
<evidence type="ECO:0000256" key="2">
    <source>
        <dbReference type="SAM" id="MobiDB-lite"/>
    </source>
</evidence>
<dbReference type="GO" id="GO:0005783">
    <property type="term" value="C:endoplasmic reticulum"/>
    <property type="evidence" value="ECO:0007669"/>
    <property type="project" value="TreeGrafter"/>
</dbReference>
<name>A0A068S0Y7_9FUNG</name>
<evidence type="ECO:0000313" key="4">
    <source>
        <dbReference type="EMBL" id="CDH55934.1"/>
    </source>
</evidence>
<evidence type="ECO:0000313" key="5">
    <source>
        <dbReference type="Proteomes" id="UP000027586"/>
    </source>
</evidence>
<feature type="transmembrane region" description="Helical" evidence="3">
    <location>
        <begin position="416"/>
        <end position="438"/>
    </location>
</feature>
<gene>
    <name evidence="4" type="ORF">LCOR_07028.1</name>
</gene>
<dbReference type="OrthoDB" id="5977743at2759"/>
<feature type="transmembrane region" description="Helical" evidence="3">
    <location>
        <begin position="346"/>
        <end position="369"/>
    </location>
</feature>
<dbReference type="SUPFAM" id="SSF56300">
    <property type="entry name" value="Metallo-dependent phosphatases"/>
    <property type="match status" value="1"/>
</dbReference>
<feature type="region of interest" description="Disordered" evidence="2">
    <location>
        <begin position="234"/>
        <end position="256"/>
    </location>
</feature>
<dbReference type="STRING" id="1263082.A0A068S0Y7"/>
<keyword evidence="1 3" id="KW-0472">Membrane</keyword>
<evidence type="ECO:0000256" key="1">
    <source>
        <dbReference type="ARBA" id="ARBA00023136"/>
    </source>
</evidence>
<dbReference type="VEuPathDB" id="FungiDB:LCOR_07028.1"/>
<accession>A0A068S0Y7</accession>
<dbReference type="AlphaFoldDB" id="A0A068S0Y7"/>
<dbReference type="PANTHER" id="PTHR13315">
    <property type="entry name" value="METALLO PHOSPHOESTERASE RELATED"/>
    <property type="match status" value="1"/>
</dbReference>
<keyword evidence="3" id="KW-1133">Transmembrane helix</keyword>
<sequence length="439" mass="50703">MWSINAVDSMMRSPRGYINLLRLAWLLAVFYGEVYIFWSAARLCAPWPGKAQHVSNSLQQPERLMLVSDTQLKDAYSYNIIPDVFVRVIEFYSDLYQKRSYRFLEQQLYPQATVFLGNLIEGGRQWSDAGFEYHAARFHRLFSSFSQPHYHMAGTHDIGFGDGIKSHEVNRFQNEFGPTSYTFQTTHYSAVIVDTLSLSSTLNLSTKETALNLNLPPQPRILFTHMPLYRRDKPCNVMDPSSSTTNRKEEDGQYQKRTAQIVQERKHQYQGMLDQELSKELLDWIQPVVVFSGSHHPYCHVKHDDIHEITVPAFNMGIKGGGGVVLVNLSENDRVTAKVCWMPDQVGIYIGYGCLWLGTLLALLLYHLFQHRKTMTWSWALLTSHDYEIGYKKKQHDDIVTNAYIRRLKRKWLIDFIRDVLEVGCTTAAIYVACLIVII</sequence>
<dbReference type="Proteomes" id="UP000027586">
    <property type="component" value="Unassembled WGS sequence"/>
</dbReference>
<dbReference type="GO" id="GO:0016020">
    <property type="term" value="C:membrane"/>
    <property type="evidence" value="ECO:0007669"/>
    <property type="project" value="GOC"/>
</dbReference>
<organism evidence="4 5">
    <name type="scientific">Lichtheimia corymbifera JMRC:FSU:9682</name>
    <dbReference type="NCBI Taxonomy" id="1263082"/>
    <lineage>
        <taxon>Eukaryota</taxon>
        <taxon>Fungi</taxon>
        <taxon>Fungi incertae sedis</taxon>
        <taxon>Mucoromycota</taxon>
        <taxon>Mucoromycotina</taxon>
        <taxon>Mucoromycetes</taxon>
        <taxon>Mucorales</taxon>
        <taxon>Lichtheimiaceae</taxon>
        <taxon>Lichtheimia</taxon>
    </lineage>
</organism>
<keyword evidence="3" id="KW-0812">Transmembrane</keyword>
<protein>
    <submittedName>
        <fullName evidence="4">Cdc1p</fullName>
    </submittedName>
</protein>
<evidence type="ECO:0000256" key="3">
    <source>
        <dbReference type="SAM" id="Phobius"/>
    </source>
</evidence>
<reference evidence="4" key="1">
    <citation type="submission" date="2013-08" db="EMBL/GenBank/DDBJ databases">
        <title>Gene expansion shapes genome architecture in the human pathogen Lichtheimia corymbifera: an evolutionary genomics analysis in the ancient terrestrial Mucorales (Mucoromycotina).</title>
        <authorList>
            <person name="Schwartze V.U."/>
            <person name="Winter S."/>
            <person name="Shelest E."/>
            <person name="Marcet-Houben M."/>
            <person name="Horn F."/>
            <person name="Wehner S."/>
            <person name="Hoffmann K."/>
            <person name="Riege K."/>
            <person name="Sammeth M."/>
            <person name="Nowrousian M."/>
            <person name="Valiante V."/>
            <person name="Linde J."/>
            <person name="Jacobsen I.D."/>
            <person name="Marz M."/>
            <person name="Brakhage A.A."/>
            <person name="Gabaldon T."/>
            <person name="Bocker S."/>
            <person name="Voigt K."/>
        </authorList>
    </citation>
    <scope>NUCLEOTIDE SEQUENCE [LARGE SCALE GENOMIC DNA]</scope>
    <source>
        <strain evidence="4">FSU 9682</strain>
    </source>
</reference>